<evidence type="ECO:0000313" key="3">
    <source>
        <dbReference type="EMBL" id="ERN20332.1"/>
    </source>
</evidence>
<feature type="region of interest" description="Disordered" evidence="1">
    <location>
        <begin position="163"/>
        <end position="231"/>
    </location>
</feature>
<dbReference type="KEGG" id="atr:18448742"/>
<dbReference type="Gramene" id="ERN20332">
    <property type="protein sequence ID" value="ERN20332"/>
    <property type="gene ID" value="AMTR_s00066p00193030"/>
</dbReference>
<dbReference type="OrthoDB" id="1745547at2759"/>
<dbReference type="EMBL" id="KI392060">
    <property type="protein sequence ID" value="ERN20332.1"/>
    <property type="molecule type" value="Genomic_DNA"/>
</dbReference>
<dbReference type="Pfam" id="PF12874">
    <property type="entry name" value="zf-met"/>
    <property type="match status" value="1"/>
</dbReference>
<protein>
    <recommendedName>
        <fullName evidence="2">C2H2-type domain-containing protein</fullName>
    </recommendedName>
</protein>
<feature type="compositionally biased region" description="Acidic residues" evidence="1">
    <location>
        <begin position="25"/>
        <end position="40"/>
    </location>
</feature>
<feature type="compositionally biased region" description="Polar residues" evidence="1">
    <location>
        <begin position="179"/>
        <end position="188"/>
    </location>
</feature>
<keyword evidence="4" id="KW-1185">Reference proteome</keyword>
<accession>U5DFT5</accession>
<dbReference type="InterPro" id="IPR013087">
    <property type="entry name" value="Znf_C2H2_type"/>
</dbReference>
<dbReference type="HOGENOM" id="CLU_073962_0_0_1"/>
<feature type="compositionally biased region" description="Acidic residues" evidence="1">
    <location>
        <begin position="55"/>
        <end position="64"/>
    </location>
</feature>
<proteinExistence type="predicted"/>
<feature type="region of interest" description="Disordered" evidence="1">
    <location>
        <begin position="1"/>
        <end position="64"/>
    </location>
</feature>
<dbReference type="OMA" id="ETPAEMH"/>
<dbReference type="PANTHER" id="PTHR36332:SF1">
    <property type="entry name" value="STRESS RESPONSE PROTEIN"/>
    <property type="match status" value="1"/>
</dbReference>
<reference evidence="4" key="1">
    <citation type="journal article" date="2013" name="Science">
        <title>The Amborella genome and the evolution of flowering plants.</title>
        <authorList>
            <consortium name="Amborella Genome Project"/>
        </authorList>
    </citation>
    <scope>NUCLEOTIDE SEQUENCE [LARGE SCALE GENOMIC DNA]</scope>
</reference>
<evidence type="ECO:0000313" key="4">
    <source>
        <dbReference type="Proteomes" id="UP000017836"/>
    </source>
</evidence>
<gene>
    <name evidence="3" type="ORF">AMTR_s00066p00193030</name>
</gene>
<dbReference type="Proteomes" id="UP000017836">
    <property type="component" value="Unassembled WGS sequence"/>
</dbReference>
<evidence type="ECO:0000259" key="2">
    <source>
        <dbReference type="Pfam" id="PF12874"/>
    </source>
</evidence>
<sequence>MIKRCFYKQDHGDKDDDSASSFSSSDEDLDPNQEEEEEEREDKGASSPFPGSGYESEESSENELDCYSSDLLVKKDEGNTKTSNQILKDGRDTACDKKEPFEANIDDCVIKCRSVYKCRLCPRIVCLSEEVLRAHLKSKRHDRSKKLFAEGRLKLMLNSDGEIEEDQETHAERHARTVATAQSSSNPKTRSRGRQRQRLRARKKMLNGRMKESKSKGPADSPKKKRHKAKD</sequence>
<organism evidence="3 4">
    <name type="scientific">Amborella trichopoda</name>
    <dbReference type="NCBI Taxonomy" id="13333"/>
    <lineage>
        <taxon>Eukaryota</taxon>
        <taxon>Viridiplantae</taxon>
        <taxon>Streptophyta</taxon>
        <taxon>Embryophyta</taxon>
        <taxon>Tracheophyta</taxon>
        <taxon>Spermatophyta</taxon>
        <taxon>Magnoliopsida</taxon>
        <taxon>Amborellales</taxon>
        <taxon>Amborellaceae</taxon>
        <taxon>Amborella</taxon>
    </lineage>
</organism>
<dbReference type="STRING" id="13333.U5DFT5"/>
<feature type="domain" description="C2H2-type" evidence="2">
    <location>
        <begin position="116"/>
        <end position="141"/>
    </location>
</feature>
<dbReference type="eggNOG" id="ENOG502RZ3C">
    <property type="taxonomic scope" value="Eukaryota"/>
</dbReference>
<dbReference type="AlphaFoldDB" id="U5DFT5"/>
<feature type="compositionally biased region" description="Basic residues" evidence="1">
    <location>
        <begin position="189"/>
        <end position="206"/>
    </location>
</feature>
<dbReference type="PANTHER" id="PTHR36332">
    <property type="entry name" value="STRESS RESPONSE PROTEIN"/>
    <property type="match status" value="1"/>
</dbReference>
<name>U5DFT5_AMBTC</name>
<evidence type="ECO:0000256" key="1">
    <source>
        <dbReference type="SAM" id="MobiDB-lite"/>
    </source>
</evidence>